<evidence type="ECO:0000259" key="2">
    <source>
        <dbReference type="PROSITE" id="PS50172"/>
    </source>
</evidence>
<feature type="region of interest" description="Disordered" evidence="1">
    <location>
        <begin position="1"/>
        <end position="95"/>
    </location>
</feature>
<dbReference type="SUPFAM" id="SSF52113">
    <property type="entry name" value="BRCT domain"/>
    <property type="match status" value="1"/>
</dbReference>
<proteinExistence type="predicted"/>
<dbReference type="Proteomes" id="UP000276215">
    <property type="component" value="Unassembled WGS sequence"/>
</dbReference>
<organism evidence="3 4">
    <name type="scientific">Choiromyces venosus 120613-1</name>
    <dbReference type="NCBI Taxonomy" id="1336337"/>
    <lineage>
        <taxon>Eukaryota</taxon>
        <taxon>Fungi</taxon>
        <taxon>Dikarya</taxon>
        <taxon>Ascomycota</taxon>
        <taxon>Pezizomycotina</taxon>
        <taxon>Pezizomycetes</taxon>
        <taxon>Pezizales</taxon>
        <taxon>Tuberaceae</taxon>
        <taxon>Choiromyces</taxon>
    </lineage>
</organism>
<evidence type="ECO:0000313" key="3">
    <source>
        <dbReference type="EMBL" id="RPA97349.1"/>
    </source>
</evidence>
<feature type="compositionally biased region" description="Polar residues" evidence="1">
    <location>
        <begin position="255"/>
        <end position="272"/>
    </location>
</feature>
<dbReference type="PROSITE" id="PS50172">
    <property type="entry name" value="BRCT"/>
    <property type="match status" value="1"/>
</dbReference>
<sequence>MAEPQTRKYLTRARAKAEANPTESKQSGKAQRTSEKRKALAETASSNELEPPVRATRASRRNVKSEGPAPQPARGVKAAPKRKSGKTISTAAKKPTTAAAKVSKKVAFVASPQKFLENKENLIPVQKDSHFDTDELMSTSMGALSVKPIRVPATKLRLPTVATSTVILDPIPALSPSKARRAPIKGLKFPDDGSEDELSSPHYSKLSTKPKRVGGTAIRLPGMDSNENKPLDISVSLISSPARRPLASPFRPSKANLSTKTLEPSGLSNSILASPARRPVPGSIPGFRASPIKGSFKLEPLATLSAIDHQLPSKLGAQNLPKRVKVTNYVKVDGDQDELGMDIETNLLSRKTPRVVKTKLFDPSDPEQAMMFQSGDSSALFDEIMSPAKREPKSLEAKSLDKMFEEIESERKAVFSMTMPKPSTTPPTPPRGFDFENLFESINTSPTPLHKNTSNSQKTPEPEIDFEGDITMENSEDNTETILKKELSLTPSRAPPSERKHRSPSQGGSSYGFFDLEDDEEDELLGSNTGIPFPSNGPSCSPIVKGISSIDPTIQPEPERRTLFPDALPSQSSEIGHDLDWSPPSKPKNTSMDNIFGIPIDPELLLTQEEFLGIVEGHVRKTIIPVNLPPEDSEDEVSEIEIEDQENFHPSPYSSNIQQDPSPPVRNSPPASSNQFARRNSGMVSQMGVLAGAVVFVDVYTAEGAHASGPYEDALRSLGARVLKSWNWNPDGGNKDKIGITHVVFKEGSPRTLQKVKDSKGVVVCVGVGWVIQCQSEQEWMDESQFAVDLDMIPRGGHRRRKSMEPKALAALSEPKTPQAPKSNAFALSSRVPPQTEPKNPFLAKNLLIARRKSMQFLPKVGSPLSRKPLSVEY</sequence>
<evidence type="ECO:0000256" key="1">
    <source>
        <dbReference type="SAM" id="MobiDB-lite"/>
    </source>
</evidence>
<feature type="region of interest" description="Disordered" evidence="1">
    <location>
        <begin position="182"/>
        <end position="225"/>
    </location>
</feature>
<feature type="region of interest" description="Disordered" evidence="1">
    <location>
        <begin position="569"/>
        <end position="590"/>
    </location>
</feature>
<dbReference type="InterPro" id="IPR022047">
    <property type="entry name" value="Microcephalin-like"/>
</dbReference>
<dbReference type="AlphaFoldDB" id="A0A3N4JGF3"/>
<dbReference type="GO" id="GO:0000278">
    <property type="term" value="P:mitotic cell cycle"/>
    <property type="evidence" value="ECO:0007669"/>
    <property type="project" value="TreeGrafter"/>
</dbReference>
<protein>
    <recommendedName>
        <fullName evidence="2">BRCT domain-containing protein</fullName>
    </recommendedName>
</protein>
<feature type="region of interest" description="Disordered" evidence="1">
    <location>
        <begin position="444"/>
        <end position="464"/>
    </location>
</feature>
<evidence type="ECO:0000313" key="4">
    <source>
        <dbReference type="Proteomes" id="UP000276215"/>
    </source>
</evidence>
<dbReference type="OrthoDB" id="2384350at2759"/>
<dbReference type="Gene3D" id="3.40.50.10190">
    <property type="entry name" value="BRCT domain"/>
    <property type="match status" value="1"/>
</dbReference>
<feature type="compositionally biased region" description="Polar residues" evidence="1">
    <location>
        <begin position="21"/>
        <end position="31"/>
    </location>
</feature>
<dbReference type="PANTHER" id="PTHR14625:SF3">
    <property type="entry name" value="MICROCEPHALIN"/>
    <property type="match status" value="1"/>
</dbReference>
<feature type="compositionally biased region" description="Polar residues" evidence="1">
    <location>
        <begin position="444"/>
        <end position="459"/>
    </location>
</feature>
<dbReference type="InterPro" id="IPR036420">
    <property type="entry name" value="BRCT_dom_sf"/>
</dbReference>
<accession>A0A3N4JGF3</accession>
<keyword evidence="4" id="KW-1185">Reference proteome</keyword>
<feature type="region of interest" description="Disordered" evidence="1">
    <location>
        <begin position="246"/>
        <end position="274"/>
    </location>
</feature>
<dbReference type="InterPro" id="IPR001357">
    <property type="entry name" value="BRCT_dom"/>
</dbReference>
<name>A0A3N4JGF3_9PEZI</name>
<gene>
    <name evidence="3" type="ORF">L873DRAFT_1844863</name>
</gene>
<feature type="region of interest" description="Disordered" evidence="1">
    <location>
        <begin position="647"/>
        <end position="677"/>
    </location>
</feature>
<dbReference type="PANTHER" id="PTHR14625">
    <property type="entry name" value="MICROCEPHALIN"/>
    <property type="match status" value="1"/>
</dbReference>
<feature type="domain" description="BRCT" evidence="2">
    <location>
        <begin position="685"/>
        <end position="788"/>
    </location>
</feature>
<reference evidence="3 4" key="1">
    <citation type="journal article" date="2018" name="Nat. Ecol. Evol.">
        <title>Pezizomycetes genomes reveal the molecular basis of ectomycorrhizal truffle lifestyle.</title>
        <authorList>
            <person name="Murat C."/>
            <person name="Payen T."/>
            <person name="Noel B."/>
            <person name="Kuo A."/>
            <person name="Morin E."/>
            <person name="Chen J."/>
            <person name="Kohler A."/>
            <person name="Krizsan K."/>
            <person name="Balestrini R."/>
            <person name="Da Silva C."/>
            <person name="Montanini B."/>
            <person name="Hainaut M."/>
            <person name="Levati E."/>
            <person name="Barry K.W."/>
            <person name="Belfiori B."/>
            <person name="Cichocki N."/>
            <person name="Clum A."/>
            <person name="Dockter R.B."/>
            <person name="Fauchery L."/>
            <person name="Guy J."/>
            <person name="Iotti M."/>
            <person name="Le Tacon F."/>
            <person name="Lindquist E.A."/>
            <person name="Lipzen A."/>
            <person name="Malagnac F."/>
            <person name="Mello A."/>
            <person name="Molinier V."/>
            <person name="Miyauchi S."/>
            <person name="Poulain J."/>
            <person name="Riccioni C."/>
            <person name="Rubini A."/>
            <person name="Sitrit Y."/>
            <person name="Splivallo R."/>
            <person name="Traeger S."/>
            <person name="Wang M."/>
            <person name="Zifcakova L."/>
            <person name="Wipf D."/>
            <person name="Zambonelli A."/>
            <person name="Paolocci F."/>
            <person name="Nowrousian M."/>
            <person name="Ottonello S."/>
            <person name="Baldrian P."/>
            <person name="Spatafora J.W."/>
            <person name="Henrissat B."/>
            <person name="Nagy L.G."/>
            <person name="Aury J.M."/>
            <person name="Wincker P."/>
            <person name="Grigoriev I.V."/>
            <person name="Bonfante P."/>
            <person name="Martin F.M."/>
        </authorList>
    </citation>
    <scope>NUCLEOTIDE SEQUENCE [LARGE SCALE GENOMIC DNA]</scope>
    <source>
        <strain evidence="3 4">120613-1</strain>
    </source>
</reference>
<feature type="region of interest" description="Disordered" evidence="1">
    <location>
        <begin position="798"/>
        <end position="840"/>
    </location>
</feature>
<feature type="region of interest" description="Disordered" evidence="1">
    <location>
        <begin position="486"/>
        <end position="514"/>
    </location>
</feature>
<dbReference type="STRING" id="1336337.A0A3N4JGF3"/>
<dbReference type="EMBL" id="ML120405">
    <property type="protein sequence ID" value="RPA97349.1"/>
    <property type="molecule type" value="Genomic_DNA"/>
</dbReference>